<accession>A0A9D4AZB9</accession>
<comment type="caution">
    <text evidence="4">The sequence shown here is derived from an EMBL/GenBank/DDBJ whole genome shotgun (WGS) entry which is preliminary data.</text>
</comment>
<dbReference type="PANTHER" id="PTHR33768:SF5">
    <property type="entry name" value="SPERM AXONEMAL MAINTENANCE PROTEIN CFAP97D1"/>
    <property type="match status" value="1"/>
</dbReference>
<evidence type="ECO:0000313" key="4">
    <source>
        <dbReference type="EMBL" id="KAH1174345.1"/>
    </source>
</evidence>
<dbReference type="InterPro" id="IPR038792">
    <property type="entry name" value="CFAP97D1/2"/>
</dbReference>
<name>A0A9D4AZB9_9SAUR</name>
<feature type="region of interest" description="Disordered" evidence="2">
    <location>
        <begin position="1"/>
        <end position="20"/>
    </location>
</feature>
<protein>
    <submittedName>
        <fullName evidence="4">Uncharacterized protein</fullName>
    </submittedName>
</protein>
<dbReference type="GO" id="GO:0005525">
    <property type="term" value="F:GTP binding"/>
    <property type="evidence" value="ECO:0007669"/>
    <property type="project" value="InterPro"/>
</dbReference>
<dbReference type="GO" id="GO:0003924">
    <property type="term" value="F:GTPase activity"/>
    <property type="evidence" value="ECO:0007669"/>
    <property type="project" value="InterPro"/>
</dbReference>
<gene>
    <name evidence="4" type="ORF">KIL84_002489</name>
</gene>
<dbReference type="GO" id="GO:0007288">
    <property type="term" value="P:sperm axoneme assembly"/>
    <property type="evidence" value="ECO:0007669"/>
    <property type="project" value="TreeGrafter"/>
</dbReference>
<dbReference type="Pfam" id="PF13879">
    <property type="entry name" value="Hmw_CFAP97"/>
    <property type="match status" value="1"/>
</dbReference>
<keyword evidence="3" id="KW-0472">Membrane</keyword>
<dbReference type="EMBL" id="JAHDVG010000480">
    <property type="protein sequence ID" value="KAH1174345.1"/>
    <property type="molecule type" value="Genomic_DNA"/>
</dbReference>
<feature type="transmembrane region" description="Helical" evidence="3">
    <location>
        <begin position="301"/>
        <end position="322"/>
    </location>
</feature>
<keyword evidence="3" id="KW-1133">Transmembrane helix</keyword>
<keyword evidence="3" id="KW-0812">Transmembrane</keyword>
<proteinExistence type="inferred from homology"/>
<evidence type="ECO:0000256" key="3">
    <source>
        <dbReference type="SAM" id="Phobius"/>
    </source>
</evidence>
<dbReference type="Proteomes" id="UP000827986">
    <property type="component" value="Unassembled WGS sequence"/>
</dbReference>
<evidence type="ECO:0000313" key="5">
    <source>
        <dbReference type="Proteomes" id="UP000827986"/>
    </source>
</evidence>
<dbReference type="SUPFAM" id="SSF52540">
    <property type="entry name" value="P-loop containing nucleoside triphosphate hydrolases"/>
    <property type="match status" value="1"/>
</dbReference>
<dbReference type="InterPro" id="IPR027417">
    <property type="entry name" value="P-loop_NTPase"/>
</dbReference>
<reference evidence="4" key="1">
    <citation type="submission" date="2021-09" db="EMBL/GenBank/DDBJ databases">
        <title>The genome of Mauremys mutica provides insights into the evolution of semi-aquatic lifestyle.</title>
        <authorList>
            <person name="Gong S."/>
            <person name="Gao Y."/>
        </authorList>
    </citation>
    <scope>NUCLEOTIDE SEQUENCE</scope>
    <source>
        <strain evidence="4">MM-2020</strain>
        <tissue evidence="4">Muscle</tissue>
    </source>
</reference>
<evidence type="ECO:0000256" key="2">
    <source>
        <dbReference type="SAM" id="MobiDB-lite"/>
    </source>
</evidence>
<dbReference type="SMART" id="SM00175">
    <property type="entry name" value="RAB"/>
    <property type="match status" value="1"/>
</dbReference>
<dbReference type="PANTHER" id="PTHR33768">
    <property type="entry name" value="MIP11318P"/>
    <property type="match status" value="1"/>
</dbReference>
<dbReference type="InterPro" id="IPR029488">
    <property type="entry name" value="Hmw/CFAP97"/>
</dbReference>
<dbReference type="Gene3D" id="3.40.50.300">
    <property type="entry name" value="P-loop containing nucleotide triphosphate hydrolases"/>
    <property type="match status" value="1"/>
</dbReference>
<evidence type="ECO:0000256" key="1">
    <source>
        <dbReference type="ARBA" id="ARBA00008315"/>
    </source>
</evidence>
<comment type="similarity">
    <text evidence="1">Belongs to the CFAP97 family.</text>
</comment>
<keyword evidence="5" id="KW-1185">Reference proteome</keyword>
<sequence length="327" mass="36014">MARAGPLPAAPTRAPQLQAGPRFSARTSAGLSLMGGAGRDQLVLPAAGHRRVTWSVPAARPAGAILLAPLPPVPENRASPLSLPAAPDRAPRRPMERCVSNAGPWNVVYRTLYRIGPGRARMALSGPFPTGPREEALGRDSGAELGHRPPVSAGAEAAAQGPAMATLKLLVLGDSAVGKSSLLLRFTDDTFEPHLNPTIARPRVDNKPPRAQTHHHFKMSKIQEDQKRTGRIERENKQLAERLATIQRGTGMVDCWNEYFQRSSNREKQNREMVRITVENQGILKRLGDPKPTYDRRKSEIDWQACIIILFLETLFATIIRLTRLRR</sequence>
<dbReference type="AlphaFoldDB" id="A0A9D4AZB9"/>
<feature type="region of interest" description="Disordered" evidence="2">
    <location>
        <begin position="197"/>
        <end position="229"/>
    </location>
</feature>
<organism evidence="4 5">
    <name type="scientific">Mauremys mutica</name>
    <name type="common">yellowpond turtle</name>
    <dbReference type="NCBI Taxonomy" id="74926"/>
    <lineage>
        <taxon>Eukaryota</taxon>
        <taxon>Metazoa</taxon>
        <taxon>Chordata</taxon>
        <taxon>Craniata</taxon>
        <taxon>Vertebrata</taxon>
        <taxon>Euteleostomi</taxon>
        <taxon>Archelosauria</taxon>
        <taxon>Testudinata</taxon>
        <taxon>Testudines</taxon>
        <taxon>Cryptodira</taxon>
        <taxon>Durocryptodira</taxon>
        <taxon>Testudinoidea</taxon>
        <taxon>Geoemydidae</taxon>
        <taxon>Geoemydinae</taxon>
        <taxon>Mauremys</taxon>
    </lineage>
</organism>